<dbReference type="Proteomes" id="UP000632849">
    <property type="component" value="Unassembled WGS sequence"/>
</dbReference>
<keyword evidence="2" id="KW-1133">Transmembrane helix</keyword>
<feature type="transmembrane region" description="Helical" evidence="2">
    <location>
        <begin position="37"/>
        <end position="59"/>
    </location>
</feature>
<name>A0A919BHB9_STRFL</name>
<accession>A0A919BHB9</accession>
<dbReference type="EMBL" id="BNBE01000001">
    <property type="protein sequence ID" value="GHF92119.1"/>
    <property type="molecule type" value="Genomic_DNA"/>
</dbReference>
<proteinExistence type="predicted"/>
<evidence type="ECO:0000256" key="1">
    <source>
        <dbReference type="SAM" id="MobiDB-lite"/>
    </source>
</evidence>
<keyword evidence="4" id="KW-1185">Reference proteome</keyword>
<organism evidence="3 4">
    <name type="scientific">Streptomyces filamentosus</name>
    <name type="common">Streptomyces roseosporus</name>
    <dbReference type="NCBI Taxonomy" id="67294"/>
    <lineage>
        <taxon>Bacteria</taxon>
        <taxon>Bacillati</taxon>
        <taxon>Actinomycetota</taxon>
        <taxon>Actinomycetes</taxon>
        <taxon>Kitasatosporales</taxon>
        <taxon>Streptomycetaceae</taxon>
        <taxon>Streptomyces</taxon>
    </lineage>
</organism>
<sequence length="270" mass="29345">MEASEAVESAQNGPAPAPEAVPEPVTRSVSRRRTGRTLALIAVAAVLGVIGGTAVGYGVQAERPPTPLPALNQPDLAYPAKPLPKGEEPGPLPASEDAGAKTEGDLRKLLVPRPAGARENPAGPRDGWYDVASYAGEFSDESWMLTFLGENHLRRIAHRSWESGENRTTIVRLVQFGPSDVVGALEHARDQLSYMDAEEHADDVGDAIEGSGNGRYYLYPARREAGYLDLYRARAVFQRGDVMAEIDIFDTEKISKKDIRTLAEKQLERL</sequence>
<feature type="compositionally biased region" description="Basic and acidic residues" evidence="1">
    <location>
        <begin position="98"/>
        <end position="108"/>
    </location>
</feature>
<reference evidence="3" key="2">
    <citation type="submission" date="2020-09" db="EMBL/GenBank/DDBJ databases">
        <authorList>
            <person name="Sun Q."/>
            <person name="Ohkuma M."/>
        </authorList>
    </citation>
    <scope>NUCLEOTIDE SEQUENCE</scope>
    <source>
        <strain evidence="3">JCM 4122</strain>
    </source>
</reference>
<reference evidence="3" key="1">
    <citation type="journal article" date="2014" name="Int. J. Syst. Evol. Microbiol.">
        <title>Complete genome sequence of Corynebacterium casei LMG S-19264T (=DSM 44701T), isolated from a smear-ripened cheese.</title>
        <authorList>
            <consortium name="US DOE Joint Genome Institute (JGI-PGF)"/>
            <person name="Walter F."/>
            <person name="Albersmeier A."/>
            <person name="Kalinowski J."/>
            <person name="Ruckert C."/>
        </authorList>
    </citation>
    <scope>NUCLEOTIDE SEQUENCE</scope>
    <source>
        <strain evidence="3">JCM 4122</strain>
    </source>
</reference>
<feature type="region of interest" description="Disordered" evidence="1">
    <location>
        <begin position="1"/>
        <end position="33"/>
    </location>
</feature>
<dbReference type="AlphaFoldDB" id="A0A919BHB9"/>
<evidence type="ECO:0000313" key="4">
    <source>
        <dbReference type="Proteomes" id="UP000632849"/>
    </source>
</evidence>
<feature type="region of interest" description="Disordered" evidence="1">
    <location>
        <begin position="66"/>
        <end position="122"/>
    </location>
</feature>
<evidence type="ECO:0000313" key="3">
    <source>
        <dbReference type="EMBL" id="GHF92119.1"/>
    </source>
</evidence>
<evidence type="ECO:0000256" key="2">
    <source>
        <dbReference type="SAM" id="Phobius"/>
    </source>
</evidence>
<keyword evidence="2" id="KW-0812">Transmembrane</keyword>
<comment type="caution">
    <text evidence="3">The sequence shown here is derived from an EMBL/GenBank/DDBJ whole genome shotgun (WGS) entry which is preliminary data.</text>
</comment>
<keyword evidence="2" id="KW-0472">Membrane</keyword>
<protein>
    <submittedName>
        <fullName evidence="3">Uncharacterized protein</fullName>
    </submittedName>
</protein>
<gene>
    <name evidence="3" type="ORF">GCM10017667_22040</name>
</gene>